<dbReference type="AlphaFoldDB" id="A0A1G8Z529"/>
<evidence type="ECO:0000313" key="3">
    <source>
        <dbReference type="Proteomes" id="UP000199328"/>
    </source>
</evidence>
<feature type="transmembrane region" description="Helical" evidence="1">
    <location>
        <begin position="36"/>
        <end position="55"/>
    </location>
</feature>
<dbReference type="EMBL" id="FNFV01000001">
    <property type="protein sequence ID" value="SDK09320.1"/>
    <property type="molecule type" value="Genomic_DNA"/>
</dbReference>
<organism evidence="2 3">
    <name type="scientific">Meinhardsimonia xiamenensis</name>
    <dbReference type="NCBI Taxonomy" id="990712"/>
    <lineage>
        <taxon>Bacteria</taxon>
        <taxon>Pseudomonadati</taxon>
        <taxon>Pseudomonadota</taxon>
        <taxon>Alphaproteobacteria</taxon>
        <taxon>Rhodobacterales</taxon>
        <taxon>Paracoccaceae</taxon>
        <taxon>Meinhardsimonia</taxon>
    </lineage>
</organism>
<reference evidence="3" key="1">
    <citation type="submission" date="2016-10" db="EMBL/GenBank/DDBJ databases">
        <authorList>
            <person name="Varghese N."/>
            <person name="Submissions S."/>
        </authorList>
    </citation>
    <scope>NUCLEOTIDE SEQUENCE [LARGE SCALE GENOMIC DNA]</scope>
    <source>
        <strain evidence="3">CGMCC 1.10789</strain>
    </source>
</reference>
<keyword evidence="3" id="KW-1185">Reference proteome</keyword>
<gene>
    <name evidence="2" type="ORF">SAMN05216257_101552</name>
</gene>
<dbReference type="RefSeq" id="WP_092497889.1">
    <property type="nucleotide sequence ID" value="NZ_FNFV01000001.1"/>
</dbReference>
<protein>
    <submittedName>
        <fullName evidence="2">Uncharacterized protein</fullName>
    </submittedName>
</protein>
<dbReference type="OrthoDB" id="7869559at2"/>
<dbReference type="STRING" id="990712.SAMN05216257_101552"/>
<keyword evidence="1" id="KW-0472">Membrane</keyword>
<dbReference type="Proteomes" id="UP000199328">
    <property type="component" value="Unassembled WGS sequence"/>
</dbReference>
<keyword evidence="1" id="KW-0812">Transmembrane</keyword>
<feature type="transmembrane region" description="Helical" evidence="1">
    <location>
        <begin position="6"/>
        <end position="24"/>
    </location>
</feature>
<accession>A0A1G8Z529</accession>
<name>A0A1G8Z529_9RHOB</name>
<keyword evidence="1" id="KW-1133">Transmembrane helix</keyword>
<proteinExistence type="predicted"/>
<sequence>MAKLIATVNVIAWCGFWAFGYIALTSQTEGGPNTLIALLLAAAGGGIGLMCWMWLVRHAEEIGYAPRHPRKLPRNPGEEEETV</sequence>
<evidence type="ECO:0000313" key="2">
    <source>
        <dbReference type="EMBL" id="SDK09320.1"/>
    </source>
</evidence>
<evidence type="ECO:0000256" key="1">
    <source>
        <dbReference type="SAM" id="Phobius"/>
    </source>
</evidence>